<keyword evidence="4 8" id="KW-0812">Transmembrane</keyword>
<evidence type="ECO:0000256" key="1">
    <source>
        <dbReference type="ARBA" id="ARBA00004571"/>
    </source>
</evidence>
<evidence type="ECO:0000256" key="6">
    <source>
        <dbReference type="ARBA" id="ARBA00023136"/>
    </source>
</evidence>
<dbReference type="InterPro" id="IPR037066">
    <property type="entry name" value="Plug_dom_sf"/>
</dbReference>
<dbReference type="Proteomes" id="UP000237662">
    <property type="component" value="Unassembled WGS sequence"/>
</dbReference>
<dbReference type="SUPFAM" id="SSF56935">
    <property type="entry name" value="Porins"/>
    <property type="match status" value="1"/>
</dbReference>
<gene>
    <name evidence="11" type="ORF">CLV84_0710</name>
</gene>
<proteinExistence type="inferred from homology"/>
<dbReference type="PANTHER" id="PTHR30069:SF29">
    <property type="entry name" value="HEMOGLOBIN AND HEMOGLOBIN-HAPTOGLOBIN-BINDING PROTEIN 1-RELATED"/>
    <property type="match status" value="1"/>
</dbReference>
<evidence type="ECO:0000256" key="3">
    <source>
        <dbReference type="ARBA" id="ARBA00022452"/>
    </source>
</evidence>
<comment type="caution">
    <text evidence="11">The sequence shown here is derived from an EMBL/GenBank/DDBJ whole genome shotgun (WGS) entry which is preliminary data.</text>
</comment>
<dbReference type="NCBIfam" id="TIGR04056">
    <property type="entry name" value="OMP_RagA_SusC"/>
    <property type="match status" value="1"/>
</dbReference>
<dbReference type="PANTHER" id="PTHR30069">
    <property type="entry name" value="TONB-DEPENDENT OUTER MEMBRANE RECEPTOR"/>
    <property type="match status" value="1"/>
</dbReference>
<dbReference type="Pfam" id="PF13715">
    <property type="entry name" value="CarbopepD_reg_2"/>
    <property type="match status" value="1"/>
</dbReference>
<dbReference type="InterPro" id="IPR036942">
    <property type="entry name" value="Beta-barrel_TonB_sf"/>
</dbReference>
<dbReference type="InterPro" id="IPR023996">
    <property type="entry name" value="TonB-dep_OMP_SusC/RagA"/>
</dbReference>
<evidence type="ECO:0000256" key="9">
    <source>
        <dbReference type="SAM" id="SignalP"/>
    </source>
</evidence>
<name>A0A2S6I8F3_9BACT</name>
<reference evidence="11 12" key="1">
    <citation type="submission" date="2018-02" db="EMBL/GenBank/DDBJ databases">
        <title>Genomic Encyclopedia of Archaeal and Bacterial Type Strains, Phase II (KMG-II): from individual species to whole genera.</title>
        <authorList>
            <person name="Goeker M."/>
        </authorList>
    </citation>
    <scope>NUCLEOTIDE SEQUENCE [LARGE SCALE GENOMIC DNA]</scope>
    <source>
        <strain evidence="11 12">DSM 29526</strain>
    </source>
</reference>
<dbReference type="Gene3D" id="2.40.170.20">
    <property type="entry name" value="TonB-dependent receptor, beta-barrel domain"/>
    <property type="match status" value="1"/>
</dbReference>
<dbReference type="InterPro" id="IPR023997">
    <property type="entry name" value="TonB-dep_OMP_SusC/RagA_CS"/>
</dbReference>
<sequence length="1102" mass="121498">MKFTLTLLLVWSVVGISLAQTVSGTITDEAGNPLIGANILEVGTDNGTVTDVDGFYSFEPTGDNPTLRISYIGFGAQELVLNGRTTLDVTLTEGNNIDEVVVTALGVSRERKALGYATVELQTEDITKTQVTNFASALYGKAPGVSIRSTPGGATSGININIRGQASITGNTQPLIVLDGVPIRNGEFNNSSYWDDQRIQGNGLLDINPEDIANISVLKGASAAALYGSDAVNGVILITTKKGKFNQGLGVEFNASYNTDRIAYLPRYQNVRGPGYPVSLADAGQGADRFIGYDTDGDEENDVRGLINTSVNFGPNFDGQPVMAWDGVVRPYVSSENSYGDLFQPANSSNVNLAVSKGTEAFNFRVSLSRQDNQMISFNSKNERNILTFTTNYDINERLSSSLNVRYINQSTNNRPYKVDRMVNNFTGMMDRFESADWYFDRYKTSDGYYFRTGTQPSTTPEENIIYNGFKSDIADYVWRVNEYQSRENNNRVIANFTQRWNVIGGLNLQGRLSTDYTAQETESWNSTELPSALYNNPGGAFSLTNYTENLLYGDVILNYDLDVTDDISLGVLAGYTARKYDYALTSIGTVNGLSPENKFDLSASRDIPQGRATRATEITDGLFTSLSFGFKTFWFVEGTIRRDRISTIAPGNNSFSYPSVNSSLILNEIFDLPRSISYAKLRASYGVVGNYPGRYLANINYIQNTLGVQSGGGSAVIYTNLGNAFGNELIRPERKKEVEFGINLNFLNRFRVDATYYNGRIIDQILPVDVPTSSGATTVLTNIGVLRNEGMEFSLGADIIRNENFNWTTTINFARNINTVEQLANDATQLIHADFDGNAAQVRSVVGRPMGDIYAHPVATDANDNRIVGPNGLYQLDGDNWEVYGNALPDFEGGFLTTLGYKFLTLNFVADFSYGGSIMPTGIYWMTSRGLTEESLNYMDAESGGLRYYQNEDGQGVQTTANEGPNGELVFNDGILLEGVNINGEPNTNVVSQARYYNGTYNWGGPQYGNSRYELYINENNWVKVRELALGFNLPTTWLSGVGMQNANISVYGRNIFFIYRSIKDLDPEQTTAGSRWYQNINNAGNNPSFRSFGVQFKTSF</sequence>
<organism evidence="11 12">
    <name type="scientific">Neolewinella xylanilytica</name>
    <dbReference type="NCBI Taxonomy" id="1514080"/>
    <lineage>
        <taxon>Bacteria</taxon>
        <taxon>Pseudomonadati</taxon>
        <taxon>Bacteroidota</taxon>
        <taxon>Saprospiria</taxon>
        <taxon>Saprospirales</taxon>
        <taxon>Lewinellaceae</taxon>
        <taxon>Neolewinella</taxon>
    </lineage>
</organism>
<dbReference type="PROSITE" id="PS52016">
    <property type="entry name" value="TONB_DEPENDENT_REC_3"/>
    <property type="match status" value="1"/>
</dbReference>
<dbReference type="SUPFAM" id="SSF49464">
    <property type="entry name" value="Carboxypeptidase regulatory domain-like"/>
    <property type="match status" value="1"/>
</dbReference>
<dbReference type="GO" id="GO:0009279">
    <property type="term" value="C:cell outer membrane"/>
    <property type="evidence" value="ECO:0007669"/>
    <property type="project" value="UniProtKB-SubCell"/>
</dbReference>
<keyword evidence="5 9" id="KW-0732">Signal</keyword>
<protein>
    <submittedName>
        <fullName evidence="11">TonB-linked SusC/RagA family outer membrane protein</fullName>
    </submittedName>
</protein>
<keyword evidence="7 8" id="KW-0998">Cell outer membrane</keyword>
<evidence type="ECO:0000256" key="2">
    <source>
        <dbReference type="ARBA" id="ARBA00022448"/>
    </source>
</evidence>
<comment type="similarity">
    <text evidence="8">Belongs to the TonB-dependent receptor family.</text>
</comment>
<dbReference type="GO" id="GO:0015344">
    <property type="term" value="F:siderophore uptake transmembrane transporter activity"/>
    <property type="evidence" value="ECO:0007669"/>
    <property type="project" value="TreeGrafter"/>
</dbReference>
<keyword evidence="12" id="KW-1185">Reference proteome</keyword>
<dbReference type="NCBIfam" id="TIGR04057">
    <property type="entry name" value="SusC_RagA_signa"/>
    <property type="match status" value="1"/>
</dbReference>
<keyword evidence="2 8" id="KW-0813">Transport</keyword>
<accession>A0A2S6I8F3</accession>
<feature type="chain" id="PRO_5015766793" evidence="9">
    <location>
        <begin position="20"/>
        <end position="1102"/>
    </location>
</feature>
<keyword evidence="3 8" id="KW-1134">Transmembrane beta strand</keyword>
<evidence type="ECO:0000256" key="8">
    <source>
        <dbReference type="PROSITE-ProRule" id="PRU01360"/>
    </source>
</evidence>
<dbReference type="AlphaFoldDB" id="A0A2S6I8F3"/>
<dbReference type="OrthoDB" id="9768177at2"/>
<comment type="subcellular location">
    <subcellularLocation>
        <location evidence="1 8">Cell outer membrane</location>
        <topology evidence="1 8">Multi-pass membrane protein</topology>
    </subcellularLocation>
</comment>
<feature type="domain" description="TonB-dependent receptor plug" evidence="10">
    <location>
        <begin position="120"/>
        <end position="235"/>
    </location>
</feature>
<evidence type="ECO:0000256" key="7">
    <source>
        <dbReference type="ARBA" id="ARBA00023237"/>
    </source>
</evidence>
<evidence type="ECO:0000259" key="10">
    <source>
        <dbReference type="Pfam" id="PF07715"/>
    </source>
</evidence>
<evidence type="ECO:0000313" key="12">
    <source>
        <dbReference type="Proteomes" id="UP000237662"/>
    </source>
</evidence>
<dbReference type="EMBL" id="PTJC01000005">
    <property type="protein sequence ID" value="PPK87759.1"/>
    <property type="molecule type" value="Genomic_DNA"/>
</dbReference>
<dbReference type="RefSeq" id="WP_104418348.1">
    <property type="nucleotide sequence ID" value="NZ_PTJC01000005.1"/>
</dbReference>
<dbReference type="Pfam" id="PF07715">
    <property type="entry name" value="Plug"/>
    <property type="match status" value="1"/>
</dbReference>
<dbReference type="InterPro" id="IPR012910">
    <property type="entry name" value="Plug_dom"/>
</dbReference>
<evidence type="ECO:0000256" key="5">
    <source>
        <dbReference type="ARBA" id="ARBA00022729"/>
    </source>
</evidence>
<evidence type="ECO:0000313" key="11">
    <source>
        <dbReference type="EMBL" id="PPK87759.1"/>
    </source>
</evidence>
<dbReference type="Gene3D" id="2.170.130.10">
    <property type="entry name" value="TonB-dependent receptor, plug domain"/>
    <property type="match status" value="1"/>
</dbReference>
<evidence type="ECO:0000256" key="4">
    <source>
        <dbReference type="ARBA" id="ARBA00022692"/>
    </source>
</evidence>
<feature type="signal peptide" evidence="9">
    <location>
        <begin position="1"/>
        <end position="19"/>
    </location>
</feature>
<dbReference type="Gene3D" id="2.60.40.1120">
    <property type="entry name" value="Carboxypeptidase-like, regulatory domain"/>
    <property type="match status" value="1"/>
</dbReference>
<dbReference type="GO" id="GO:0044718">
    <property type="term" value="P:siderophore transmembrane transport"/>
    <property type="evidence" value="ECO:0007669"/>
    <property type="project" value="TreeGrafter"/>
</dbReference>
<dbReference type="InterPro" id="IPR039426">
    <property type="entry name" value="TonB-dep_rcpt-like"/>
</dbReference>
<keyword evidence="6 8" id="KW-0472">Membrane</keyword>
<dbReference type="InterPro" id="IPR008969">
    <property type="entry name" value="CarboxyPept-like_regulatory"/>
</dbReference>